<protein>
    <recommendedName>
        <fullName evidence="2">Probable Fe(2+)-trafficking protein</fullName>
    </recommendedName>
</protein>
<keyword evidence="1 2" id="KW-0408">Iron</keyword>
<evidence type="ECO:0000313" key="4">
    <source>
        <dbReference type="Proteomes" id="UP000244248"/>
    </source>
</evidence>
<reference evidence="3 4" key="1">
    <citation type="submission" date="2018-04" db="EMBL/GenBank/DDBJ databases">
        <title>Novel species isolated from glacier.</title>
        <authorList>
            <person name="Liu Q."/>
            <person name="Xin Y.-H."/>
        </authorList>
    </citation>
    <scope>NUCLEOTIDE SEQUENCE [LARGE SCALE GENOMIC DNA]</scope>
    <source>
        <strain evidence="3 4">GT1R17</strain>
    </source>
</reference>
<sequence>MSRIIHCVKLGIDAEGLDRPPYPGPLGQRIFENASKKAWADWIEHQTRLINEYRLSLSSVDARKFLATEMEKYFFGGELAQTHYVPPANTP</sequence>
<dbReference type="RefSeq" id="WP_107941914.1">
    <property type="nucleotide sequence ID" value="NZ_QANS01000014.1"/>
</dbReference>
<dbReference type="PANTHER" id="PTHR36965">
    <property type="entry name" value="FE(2+)-TRAFFICKING PROTEIN-RELATED"/>
    <property type="match status" value="1"/>
</dbReference>
<comment type="similarity">
    <text evidence="2">Belongs to the Fe(2+)-trafficking protein family.</text>
</comment>
<keyword evidence="4" id="KW-1185">Reference proteome</keyword>
<evidence type="ECO:0000256" key="2">
    <source>
        <dbReference type="HAMAP-Rule" id="MF_00686"/>
    </source>
</evidence>
<dbReference type="EMBL" id="QANS01000014">
    <property type="protein sequence ID" value="PTU27711.1"/>
    <property type="molecule type" value="Genomic_DNA"/>
</dbReference>
<evidence type="ECO:0000256" key="1">
    <source>
        <dbReference type="ARBA" id="ARBA00023004"/>
    </source>
</evidence>
<dbReference type="InterPro" id="IPR036766">
    <property type="entry name" value="Fe_traffick_prot_YggX_sf"/>
</dbReference>
<dbReference type="NCBIfam" id="NF003817">
    <property type="entry name" value="PRK05408.1"/>
    <property type="match status" value="1"/>
</dbReference>
<dbReference type="Gene3D" id="1.10.3880.10">
    <property type="entry name" value="Fe(II) trafficking protein YggX"/>
    <property type="match status" value="1"/>
</dbReference>
<gene>
    <name evidence="3" type="ORF">CJD38_18195</name>
</gene>
<evidence type="ECO:0000313" key="3">
    <source>
        <dbReference type="EMBL" id="PTU27711.1"/>
    </source>
</evidence>
<dbReference type="AlphaFoldDB" id="A0A2T5MB03"/>
<dbReference type="GO" id="GO:0034599">
    <property type="term" value="P:cellular response to oxidative stress"/>
    <property type="evidence" value="ECO:0007669"/>
    <property type="project" value="TreeGrafter"/>
</dbReference>
<dbReference type="OrthoDB" id="9804318at2"/>
<dbReference type="GO" id="GO:0005506">
    <property type="term" value="F:iron ion binding"/>
    <property type="evidence" value="ECO:0007669"/>
    <property type="project" value="UniProtKB-UniRule"/>
</dbReference>
<dbReference type="HAMAP" id="MF_00686">
    <property type="entry name" value="Fe_traffic_YggX"/>
    <property type="match status" value="1"/>
</dbReference>
<accession>A0A2T5MB03</accession>
<dbReference type="PANTHER" id="PTHR36965:SF1">
    <property type="entry name" value="FE(2+)-TRAFFICKING PROTEIN-RELATED"/>
    <property type="match status" value="1"/>
</dbReference>
<proteinExistence type="inferred from homology"/>
<comment type="function">
    <text evidence="2">Could be a mediator in iron transactions between iron acquisition and iron-requiring processes, such as synthesis and/or repair of Fe-S clusters in biosynthetic enzymes.</text>
</comment>
<comment type="caution">
    <text evidence="3">The sequence shown here is derived from an EMBL/GenBank/DDBJ whole genome shotgun (WGS) entry which is preliminary data.</text>
</comment>
<name>A0A2T5MB03_9GAMM</name>
<dbReference type="GO" id="GO:0005829">
    <property type="term" value="C:cytosol"/>
    <property type="evidence" value="ECO:0007669"/>
    <property type="project" value="TreeGrafter"/>
</dbReference>
<dbReference type="InterPro" id="IPR007457">
    <property type="entry name" value="Fe_traffick_prot_YggX"/>
</dbReference>
<dbReference type="Proteomes" id="UP000244248">
    <property type="component" value="Unassembled WGS sequence"/>
</dbReference>
<organism evidence="3 4">
    <name type="scientific">Stenotrophobium rhamnosiphilum</name>
    <dbReference type="NCBI Taxonomy" id="2029166"/>
    <lineage>
        <taxon>Bacteria</taxon>
        <taxon>Pseudomonadati</taxon>
        <taxon>Pseudomonadota</taxon>
        <taxon>Gammaproteobacteria</taxon>
        <taxon>Nevskiales</taxon>
        <taxon>Nevskiaceae</taxon>
        <taxon>Stenotrophobium</taxon>
    </lineage>
</organism>
<dbReference type="Pfam" id="PF04362">
    <property type="entry name" value="Iron_traffic"/>
    <property type="match status" value="1"/>
</dbReference>
<dbReference type="PIRSF" id="PIRSF029827">
    <property type="entry name" value="Fe_traffic_YggX"/>
    <property type="match status" value="1"/>
</dbReference>
<dbReference type="SUPFAM" id="SSF111148">
    <property type="entry name" value="YggX-like"/>
    <property type="match status" value="1"/>
</dbReference>